<dbReference type="KEGG" id="daf:Desaf_2029"/>
<feature type="transmembrane region" description="Helical" evidence="4">
    <location>
        <begin position="169"/>
        <end position="188"/>
    </location>
</feature>
<feature type="transmembrane region" description="Helical" evidence="4">
    <location>
        <begin position="345"/>
        <end position="364"/>
    </location>
</feature>
<feature type="transmembrane region" description="Helical" evidence="4">
    <location>
        <begin position="48"/>
        <end position="68"/>
    </location>
</feature>
<keyword evidence="3 4" id="KW-0472">Membrane</keyword>
<sequence>MDASPRQPDRLLSFEFVALSAISFLAFCNLSIFYGFNAYLERQGIDPAWRGALLALEPAAAFALRPIIGPLLNLGNGVRVMGLGLATVMAALAGYSFAEGLGALVLVRVLHGVGFVLLVSAVISVLVHYVPKERSGQGFGVFSIMTLLPYALMPPLVESLLLGAGDEAGVYLLAAPLFLPAFLLLIPLGRRARALAAVLPRRSMSRPSLDEIRADLRSPGVARLLLANLFVFTATTVVFFHMKDHLAGLGSANPGLFFSIFTAATILVRVACGPLLDRVNRAAMLAVVLPILGFCLYLFGAATEPAWVMALAGLYGVCLGFIMPQLNAAMFVISPPHLRGLNTNLMLFTMDGGYWLGPLLAGFLSAGGMGYAGIFGLIGTLPLVAGVVALSMARLTRKAQPALA</sequence>
<dbReference type="PANTHER" id="PTHR23531">
    <property type="entry name" value="QUINOLENE RESISTANCE PROTEIN NORA"/>
    <property type="match status" value="1"/>
</dbReference>
<dbReference type="InterPro" id="IPR036259">
    <property type="entry name" value="MFS_trans_sf"/>
</dbReference>
<feature type="transmembrane region" description="Helical" evidence="4">
    <location>
        <begin position="254"/>
        <end position="276"/>
    </location>
</feature>
<protein>
    <submittedName>
        <fullName evidence="6">Major facilitator superfamily MFS_1</fullName>
    </submittedName>
</protein>
<dbReference type="InterPro" id="IPR011701">
    <property type="entry name" value="MFS"/>
</dbReference>
<dbReference type="InterPro" id="IPR020846">
    <property type="entry name" value="MFS_dom"/>
</dbReference>
<dbReference type="STRING" id="690850.Desaf_2029"/>
<feature type="transmembrane region" description="Helical" evidence="4">
    <location>
        <begin position="139"/>
        <end position="157"/>
    </location>
</feature>
<gene>
    <name evidence="6" type="ORF">Desaf_2029</name>
</gene>
<dbReference type="HOGENOM" id="CLU_001265_10_13_7"/>
<dbReference type="GO" id="GO:0022857">
    <property type="term" value="F:transmembrane transporter activity"/>
    <property type="evidence" value="ECO:0007669"/>
    <property type="project" value="InterPro"/>
</dbReference>
<keyword evidence="7" id="KW-1185">Reference proteome</keyword>
<evidence type="ECO:0000256" key="3">
    <source>
        <dbReference type="ARBA" id="ARBA00023136"/>
    </source>
</evidence>
<evidence type="ECO:0000313" key="6">
    <source>
        <dbReference type="EMBL" id="EGJ50358.1"/>
    </source>
</evidence>
<proteinExistence type="predicted"/>
<dbReference type="Gene3D" id="1.20.1250.20">
    <property type="entry name" value="MFS general substrate transporter like domains"/>
    <property type="match status" value="1"/>
</dbReference>
<feature type="transmembrane region" description="Helical" evidence="4">
    <location>
        <begin position="283"/>
        <end position="300"/>
    </location>
</feature>
<evidence type="ECO:0000256" key="4">
    <source>
        <dbReference type="SAM" id="Phobius"/>
    </source>
</evidence>
<evidence type="ECO:0000259" key="5">
    <source>
        <dbReference type="PROSITE" id="PS50850"/>
    </source>
</evidence>
<dbReference type="AlphaFoldDB" id="F3Z3I6"/>
<dbReference type="PANTHER" id="PTHR23531:SF1">
    <property type="entry name" value="QUINOLENE RESISTANCE PROTEIN NORA"/>
    <property type="match status" value="1"/>
</dbReference>
<dbReference type="Proteomes" id="UP000007844">
    <property type="component" value="Chromosome"/>
</dbReference>
<keyword evidence="1 4" id="KW-0812">Transmembrane</keyword>
<feature type="transmembrane region" description="Helical" evidence="4">
    <location>
        <begin position="370"/>
        <end position="390"/>
    </location>
</feature>
<feature type="transmembrane region" description="Helical" evidence="4">
    <location>
        <begin position="104"/>
        <end position="127"/>
    </location>
</feature>
<dbReference type="EMBL" id="CP003221">
    <property type="protein sequence ID" value="EGJ50358.1"/>
    <property type="molecule type" value="Genomic_DNA"/>
</dbReference>
<evidence type="ECO:0000256" key="2">
    <source>
        <dbReference type="ARBA" id="ARBA00022989"/>
    </source>
</evidence>
<evidence type="ECO:0000313" key="7">
    <source>
        <dbReference type="Proteomes" id="UP000007844"/>
    </source>
</evidence>
<organism evidence="6 7">
    <name type="scientific">Desulfocurvibacter africanus subsp. africanus str. Walvis Bay</name>
    <dbReference type="NCBI Taxonomy" id="690850"/>
    <lineage>
        <taxon>Bacteria</taxon>
        <taxon>Pseudomonadati</taxon>
        <taxon>Thermodesulfobacteriota</taxon>
        <taxon>Desulfovibrionia</taxon>
        <taxon>Desulfovibrionales</taxon>
        <taxon>Desulfovibrionaceae</taxon>
        <taxon>Desulfocurvibacter</taxon>
    </lineage>
</organism>
<accession>F3Z3I6</accession>
<keyword evidence="2 4" id="KW-1133">Transmembrane helix</keyword>
<dbReference type="Pfam" id="PF07690">
    <property type="entry name" value="MFS_1"/>
    <property type="match status" value="1"/>
</dbReference>
<feature type="transmembrane region" description="Helical" evidence="4">
    <location>
        <begin position="221"/>
        <end position="242"/>
    </location>
</feature>
<dbReference type="SUPFAM" id="SSF103473">
    <property type="entry name" value="MFS general substrate transporter"/>
    <property type="match status" value="1"/>
</dbReference>
<evidence type="ECO:0000256" key="1">
    <source>
        <dbReference type="ARBA" id="ARBA00022692"/>
    </source>
</evidence>
<feature type="domain" description="Major facilitator superfamily (MFS) profile" evidence="5">
    <location>
        <begin position="169"/>
        <end position="404"/>
    </location>
</feature>
<reference evidence="6 7" key="1">
    <citation type="journal article" date="2011" name="J. Bacteriol.">
        <title>Genome sequence of the mercury-methylating and pleomorphic Desulfovibrio africanus Strain Walvis Bay.</title>
        <authorList>
            <person name="Brown S.D."/>
            <person name="Wall J.D."/>
            <person name="Kucken A.M."/>
            <person name="Gilmour C.C."/>
            <person name="Podar M."/>
            <person name="Brandt C.C."/>
            <person name="Teshima H."/>
            <person name="Detter J.C."/>
            <person name="Han C.S."/>
            <person name="Land M.L."/>
            <person name="Lucas S."/>
            <person name="Han J."/>
            <person name="Pennacchio L."/>
            <person name="Nolan M."/>
            <person name="Pitluck S."/>
            <person name="Woyke T."/>
            <person name="Goodwin L."/>
            <person name="Palumbo A.V."/>
            <person name="Elias D.A."/>
        </authorList>
    </citation>
    <scope>NUCLEOTIDE SEQUENCE [LARGE SCALE GENOMIC DNA]</scope>
    <source>
        <strain evidence="6 7">Walvis Bay</strain>
    </source>
</reference>
<dbReference type="PROSITE" id="PS50850">
    <property type="entry name" value="MFS"/>
    <property type="match status" value="1"/>
</dbReference>
<feature type="transmembrane region" description="Helical" evidence="4">
    <location>
        <begin position="12"/>
        <end position="36"/>
    </location>
</feature>
<feature type="transmembrane region" description="Helical" evidence="4">
    <location>
        <begin position="306"/>
        <end position="333"/>
    </location>
</feature>
<feature type="transmembrane region" description="Helical" evidence="4">
    <location>
        <begin position="80"/>
        <end position="98"/>
    </location>
</feature>
<dbReference type="eggNOG" id="COG2814">
    <property type="taxonomic scope" value="Bacteria"/>
</dbReference>
<dbReference type="RefSeq" id="WP_014260103.1">
    <property type="nucleotide sequence ID" value="NC_016629.1"/>
</dbReference>
<dbReference type="InterPro" id="IPR052714">
    <property type="entry name" value="MFS_Exporter"/>
</dbReference>
<name>F3Z3I6_DESAF</name>